<accession>A0A8C2SE22</accession>
<keyword evidence="3" id="KW-0106">Calcium</keyword>
<dbReference type="Gene3D" id="1.10.238.10">
    <property type="entry name" value="EF-hand"/>
    <property type="match status" value="1"/>
</dbReference>
<dbReference type="CDD" id="cd00051">
    <property type="entry name" value="EFh"/>
    <property type="match status" value="1"/>
</dbReference>
<feature type="compositionally biased region" description="Polar residues" evidence="4">
    <location>
        <begin position="317"/>
        <end position="326"/>
    </location>
</feature>
<feature type="compositionally biased region" description="Low complexity" evidence="4">
    <location>
        <begin position="354"/>
        <end position="378"/>
    </location>
</feature>
<evidence type="ECO:0000256" key="2">
    <source>
        <dbReference type="ARBA" id="ARBA00022737"/>
    </source>
</evidence>
<evidence type="ECO:0000256" key="1">
    <source>
        <dbReference type="ARBA" id="ARBA00022723"/>
    </source>
</evidence>
<reference evidence="6" key="1">
    <citation type="submission" date="2019-03" db="EMBL/GenBank/DDBJ databases">
        <title>Genome sequencing and reference-guided assembly of Black Bengal Goat (Capra hircus).</title>
        <authorList>
            <person name="Siddiki A.Z."/>
            <person name="Baten A."/>
            <person name="Billah M."/>
            <person name="Alam M.A.U."/>
            <person name="Shawrob K.S.M."/>
            <person name="Saha S."/>
            <person name="Chowdhury M."/>
            <person name="Rahman A.H."/>
            <person name="Stear M."/>
            <person name="Miah G."/>
            <person name="Das G.B."/>
            <person name="Hossain M.M."/>
            <person name="Kumkum M."/>
            <person name="Islam M.S."/>
            <person name="Mollah A.M."/>
            <person name="Ahsan A."/>
            <person name="Tusar F."/>
            <person name="Khan M.K.I."/>
        </authorList>
    </citation>
    <scope>NUCLEOTIDE SEQUENCE [LARGE SCALE GENOMIC DNA]</scope>
</reference>
<dbReference type="PROSITE" id="PS50222">
    <property type="entry name" value="EF_HAND_2"/>
    <property type="match status" value="1"/>
</dbReference>
<dbReference type="PROSITE" id="PS00018">
    <property type="entry name" value="EF_HAND_1"/>
    <property type="match status" value="1"/>
</dbReference>
<protein>
    <recommendedName>
        <fullName evidence="5">EF-hand domain-containing protein</fullName>
    </recommendedName>
</protein>
<keyword evidence="1" id="KW-0479">Metal-binding</keyword>
<organism evidence="6">
    <name type="scientific">Capra hircus</name>
    <name type="common">Goat</name>
    <dbReference type="NCBI Taxonomy" id="9925"/>
    <lineage>
        <taxon>Eukaryota</taxon>
        <taxon>Metazoa</taxon>
        <taxon>Chordata</taxon>
        <taxon>Craniata</taxon>
        <taxon>Vertebrata</taxon>
        <taxon>Euteleostomi</taxon>
        <taxon>Mammalia</taxon>
        <taxon>Eutheria</taxon>
        <taxon>Laurasiatheria</taxon>
        <taxon>Artiodactyla</taxon>
        <taxon>Ruminantia</taxon>
        <taxon>Pecora</taxon>
        <taxon>Bovidae</taxon>
        <taxon>Caprinae</taxon>
        <taxon>Capra</taxon>
    </lineage>
</organism>
<reference evidence="6" key="2">
    <citation type="submission" date="2025-08" db="UniProtKB">
        <authorList>
            <consortium name="Ensembl"/>
        </authorList>
    </citation>
    <scope>IDENTIFICATION</scope>
</reference>
<evidence type="ECO:0000313" key="6">
    <source>
        <dbReference type="Ensembl" id="ENSCHIP00010042574.1"/>
    </source>
</evidence>
<feature type="region of interest" description="Disordered" evidence="4">
    <location>
        <begin position="343"/>
        <end position="448"/>
    </location>
</feature>
<feature type="region of interest" description="Disordered" evidence="4">
    <location>
        <begin position="133"/>
        <end position="157"/>
    </location>
</feature>
<evidence type="ECO:0000256" key="4">
    <source>
        <dbReference type="SAM" id="MobiDB-lite"/>
    </source>
</evidence>
<dbReference type="Ensembl" id="ENSCHIT00010059182.1">
    <property type="protein sequence ID" value="ENSCHIP00010042574.1"/>
    <property type="gene ID" value="ENSCHIG00010031014.1"/>
</dbReference>
<dbReference type="Pfam" id="PF13499">
    <property type="entry name" value="EF-hand_7"/>
    <property type="match status" value="1"/>
</dbReference>
<feature type="region of interest" description="Disordered" evidence="4">
    <location>
        <begin position="482"/>
        <end position="536"/>
    </location>
</feature>
<dbReference type="SMART" id="SM00054">
    <property type="entry name" value="EFh"/>
    <property type="match status" value="1"/>
</dbReference>
<feature type="compositionally biased region" description="Basic residues" evidence="4">
    <location>
        <begin position="142"/>
        <end position="156"/>
    </location>
</feature>
<feature type="compositionally biased region" description="Basic and acidic residues" evidence="4">
    <location>
        <begin position="487"/>
        <end position="499"/>
    </location>
</feature>
<dbReference type="InterPro" id="IPR018247">
    <property type="entry name" value="EF_Hand_1_Ca_BS"/>
</dbReference>
<feature type="domain" description="EF-hand" evidence="5">
    <location>
        <begin position="169"/>
        <end position="204"/>
    </location>
</feature>
<name>A0A8C2SE22_CAPHI</name>
<feature type="region of interest" description="Disordered" evidence="4">
    <location>
        <begin position="305"/>
        <end position="326"/>
    </location>
</feature>
<dbReference type="GO" id="GO:0005509">
    <property type="term" value="F:calcium ion binding"/>
    <property type="evidence" value="ECO:0007669"/>
    <property type="project" value="InterPro"/>
</dbReference>
<keyword evidence="2" id="KW-0677">Repeat</keyword>
<dbReference type="PANTHER" id="PTHR23049">
    <property type="entry name" value="MYOSIN REGULATORY LIGHT CHAIN 2"/>
    <property type="match status" value="1"/>
</dbReference>
<dbReference type="InterPro" id="IPR011992">
    <property type="entry name" value="EF-hand-dom_pair"/>
</dbReference>
<feature type="compositionally biased region" description="Basic and acidic residues" evidence="4">
    <location>
        <begin position="421"/>
        <end position="430"/>
    </location>
</feature>
<dbReference type="InterPro" id="IPR050403">
    <property type="entry name" value="Myosin_RLC"/>
</dbReference>
<proteinExistence type="predicted"/>
<feature type="compositionally biased region" description="Pro residues" evidence="4">
    <location>
        <begin position="272"/>
        <end position="281"/>
    </location>
</feature>
<evidence type="ECO:0000259" key="5">
    <source>
        <dbReference type="PROSITE" id="PS50222"/>
    </source>
</evidence>
<feature type="region of interest" description="Disordered" evidence="4">
    <location>
        <begin position="86"/>
        <end position="106"/>
    </location>
</feature>
<sequence length="536" mass="58148">MLLRINGDKARKWLAPNPILSVYPHHDSRNSFLWAGHHARGFSGTSQWIPLAGHSYPILDEETLQRGRGSCFRACHRANAGCCCDEPGGRSPQPIGARRPGPGANSRVGWGRPEAFLAQGHWLSHLHPLPTGKPHTPAAKMSSKRAKAKTTKKRPQRATSNVFAMFDQSQIQEFKEAFNMIDQNRDGFIDKEDLHDMLASMGKNPTDEYLEGMMSEAPGPINFTMFLTMFGEKLNGTDPEDVIRNAFACFDEEASETKPSQARGPTGYRNQRPPPSGPPKGFPATAGLSQGQACGTPLAVAASAVSQGPEAHHRPKQVSSMRTTFGSCSPPWVTASQMRRWTRCTERRPLIRKATSTTWSSPASSNTAPRTRTTRPSQRPVPGPCPSHLLPHTPSAPAPCPGAQSPLSEDSPPEGPGAQLRVKETTEKAQHQARGRASGRPRGEPRPRLLPARFQLLPTGRALCPGLGHHSTCTPLQALPQPLPQTHESHRGPLSEDRVPLPSPTPCPATRTHPTPPGVCSGRCKRADVSSWGGRA</sequence>
<dbReference type="SUPFAM" id="SSF47473">
    <property type="entry name" value="EF-hand"/>
    <property type="match status" value="1"/>
</dbReference>
<dbReference type="FunFam" id="1.10.238.10:FF:000007">
    <property type="entry name" value="Putative myosin regulatory light chain sqh"/>
    <property type="match status" value="1"/>
</dbReference>
<dbReference type="InterPro" id="IPR002048">
    <property type="entry name" value="EF_hand_dom"/>
</dbReference>
<evidence type="ECO:0000256" key="3">
    <source>
        <dbReference type="ARBA" id="ARBA00022837"/>
    </source>
</evidence>
<feature type="region of interest" description="Disordered" evidence="4">
    <location>
        <begin position="253"/>
        <end position="290"/>
    </location>
</feature>
<dbReference type="AlphaFoldDB" id="A0A8C2SE22"/>